<organism evidence="1 2">
    <name type="scientific">Phaeomoniella chlamydospora</name>
    <name type="common">Phaeoacremonium chlamydosporum</name>
    <dbReference type="NCBI Taxonomy" id="158046"/>
    <lineage>
        <taxon>Eukaryota</taxon>
        <taxon>Fungi</taxon>
        <taxon>Dikarya</taxon>
        <taxon>Ascomycota</taxon>
        <taxon>Pezizomycotina</taxon>
        <taxon>Eurotiomycetes</taxon>
        <taxon>Chaetothyriomycetidae</taxon>
        <taxon>Phaeomoniellales</taxon>
        <taxon>Phaeomoniellaceae</taxon>
        <taxon>Phaeomoniella</taxon>
    </lineage>
</organism>
<sequence length="427" mass="46455">MQFPKLTPLQSRFAASLLASAFLLLLYYTLANPTFAYAADVDSILPSDHNHPIIFDIDDLLTDSIDHEALDDPYEPEFSLFDRSIAGRAAAGVTALANNDAQQMNIEIGDIQYYVFTKEELASNLSAATPGLPSAVERRDEKVELRMDLKKRQSDDDDDDDVTIPGGSRTLYITLNTCLQPSSNSSGFSTIPPQLELYVSNSADLQKPGPDADSSKQTVVNVTGGYALYTLDADDDVYIGLAAPNTTIFSGIWNYQLAGSIDSPFASLDSATNLYFVDSDSQTALLVTNDTTQAEENSTVYQEWMNMTPPFSMFASNQNDSSILGVQNSYCGLKNYAQIFATVGDNVAGEVSMTNRGLGNKPKEQFYIKSLNRSSTYYGFLAMTGNSTASGNGIVGGGGKVWQAMNFTTKEGMLYYLTLAPAPTFQY</sequence>
<name>A0A0G2ETE1_PHACM</name>
<protein>
    <submittedName>
        <fullName evidence="1">Putative calcium channel subunit mid1</fullName>
    </submittedName>
</protein>
<reference evidence="1 2" key="1">
    <citation type="submission" date="2015-05" db="EMBL/GenBank/DDBJ databases">
        <title>Distinctive expansion of gene families associated with plant cell wall degradation and secondary metabolism in the genomes of grapevine trunk pathogens.</title>
        <authorList>
            <person name="Lawrence D.P."/>
            <person name="Travadon R."/>
            <person name="Rolshausen P.E."/>
            <person name="Baumgartner K."/>
        </authorList>
    </citation>
    <scope>NUCLEOTIDE SEQUENCE [LARGE SCALE GENOMIC DNA]</scope>
    <source>
        <strain evidence="1">UCRPC4</strain>
    </source>
</reference>
<dbReference type="GO" id="GO:0005262">
    <property type="term" value="F:calcium channel activity"/>
    <property type="evidence" value="ECO:0007669"/>
    <property type="project" value="InterPro"/>
</dbReference>
<dbReference type="Pfam" id="PF12929">
    <property type="entry name" value="Mid1"/>
    <property type="match status" value="1"/>
</dbReference>
<comment type="caution">
    <text evidence="1">The sequence shown here is derived from an EMBL/GenBank/DDBJ whole genome shotgun (WGS) entry which is preliminary data.</text>
</comment>
<dbReference type="Proteomes" id="UP000053317">
    <property type="component" value="Unassembled WGS sequence"/>
</dbReference>
<dbReference type="PANTHER" id="PTHR39142:SF1">
    <property type="entry name" value="AEL197CP"/>
    <property type="match status" value="1"/>
</dbReference>
<proteinExistence type="predicted"/>
<dbReference type="AlphaFoldDB" id="A0A0G2ETE1"/>
<evidence type="ECO:0000313" key="2">
    <source>
        <dbReference type="Proteomes" id="UP000053317"/>
    </source>
</evidence>
<keyword evidence="2" id="KW-1185">Reference proteome</keyword>
<dbReference type="GO" id="GO:0098703">
    <property type="term" value="P:calcium ion import across plasma membrane"/>
    <property type="evidence" value="ECO:0007669"/>
    <property type="project" value="InterPro"/>
</dbReference>
<evidence type="ECO:0000313" key="1">
    <source>
        <dbReference type="EMBL" id="KKY25464.1"/>
    </source>
</evidence>
<reference evidence="1 2" key="2">
    <citation type="submission" date="2015-05" db="EMBL/GenBank/DDBJ databases">
        <authorList>
            <person name="Morales-Cruz A."/>
            <person name="Amrine K.C."/>
            <person name="Cantu D."/>
        </authorList>
    </citation>
    <scope>NUCLEOTIDE SEQUENCE [LARGE SCALE GENOMIC DNA]</scope>
    <source>
        <strain evidence="1">UCRPC4</strain>
    </source>
</reference>
<gene>
    <name evidence="1" type="ORF">UCRPC4_g01728</name>
</gene>
<accession>A0A0G2ETE1</accession>
<dbReference type="InterPro" id="IPR024338">
    <property type="entry name" value="MID1/Yam8"/>
</dbReference>
<dbReference type="OrthoDB" id="5405745at2759"/>
<dbReference type="PANTHER" id="PTHR39142">
    <property type="entry name" value="MID1P"/>
    <property type="match status" value="1"/>
</dbReference>
<dbReference type="EMBL" id="LCWF01000041">
    <property type="protein sequence ID" value="KKY25464.1"/>
    <property type="molecule type" value="Genomic_DNA"/>
</dbReference>